<sequence>VSSYAFYSISATISFIPIITGMAFNSEHKMVKREIAVNTYSITSYYFSVLLFEYLRCLPFMIIFMIGSKIIIGQMVDLMIMFIYFLMFTTLIVAYLFYGSVLRGTKKVILVYGLFIIFNNAQFCPIIASMRKDENLSKIFMISYLLNLCPNYVLGVCPHIHAFTKMKDRYAKLVDENGINLYKLLVADTREELMKQFKSLLVGYEIPIVFNYLTCVVLIIVYMLLCILMLSFHLQAGYRIRLNKK</sequence>
<dbReference type="VEuPathDB" id="MicrosporidiaDB:THOM_3082"/>
<dbReference type="EMBL" id="JH994091">
    <property type="protein sequence ID" value="ELQ73989.1"/>
    <property type="molecule type" value="Genomic_DNA"/>
</dbReference>
<keyword evidence="1" id="KW-0472">Membrane</keyword>
<dbReference type="Proteomes" id="UP000011185">
    <property type="component" value="Unassembled WGS sequence"/>
</dbReference>
<organism evidence="2 3">
    <name type="scientific">Trachipleistophora hominis</name>
    <name type="common">Microsporidian parasite</name>
    <dbReference type="NCBI Taxonomy" id="72359"/>
    <lineage>
        <taxon>Eukaryota</taxon>
        <taxon>Fungi</taxon>
        <taxon>Fungi incertae sedis</taxon>
        <taxon>Microsporidia</taxon>
        <taxon>Pleistophoridae</taxon>
        <taxon>Trachipleistophora</taxon>
    </lineage>
</organism>
<keyword evidence="3" id="KW-1185">Reference proteome</keyword>
<feature type="transmembrane region" description="Helical" evidence="1">
    <location>
        <begin position="45"/>
        <end position="66"/>
    </location>
</feature>
<dbReference type="STRING" id="72359.L7JRC7"/>
<dbReference type="InParanoid" id="L7JRC7"/>
<feature type="non-terminal residue" evidence="2">
    <location>
        <position position="1"/>
    </location>
</feature>
<name>L7JRC7_TRAHO</name>
<feature type="transmembrane region" description="Helical" evidence="1">
    <location>
        <begin position="78"/>
        <end position="97"/>
    </location>
</feature>
<feature type="transmembrane region" description="Helical" evidence="1">
    <location>
        <begin position="6"/>
        <end position="24"/>
    </location>
</feature>
<proteinExistence type="predicted"/>
<accession>L7JRC7</accession>
<gene>
    <name evidence="2" type="ORF">THOM_3082</name>
</gene>
<dbReference type="HOGENOM" id="CLU_1135839_0_0_1"/>
<evidence type="ECO:0000313" key="3">
    <source>
        <dbReference type="Proteomes" id="UP000011185"/>
    </source>
</evidence>
<dbReference type="AlphaFoldDB" id="L7JRC7"/>
<reference evidence="2 3" key="1">
    <citation type="journal article" date="2012" name="PLoS Pathog.">
        <title>The genome of the obligate intracellular parasite Trachipleistophora hominis: new insights into microsporidian genome dynamics and reductive evolution.</title>
        <authorList>
            <person name="Heinz E."/>
            <person name="Williams T.A."/>
            <person name="Nakjang S."/>
            <person name="Noel C.J."/>
            <person name="Swan D.C."/>
            <person name="Goldberg A.V."/>
            <person name="Harris S.R."/>
            <person name="Weinmaier T."/>
            <person name="Markert S."/>
            <person name="Becher D."/>
            <person name="Bernhardt J."/>
            <person name="Dagan T."/>
            <person name="Hacker C."/>
            <person name="Lucocq J.M."/>
            <person name="Schweder T."/>
            <person name="Rattei T."/>
            <person name="Hall N."/>
            <person name="Hirt R.P."/>
            <person name="Embley T.M."/>
        </authorList>
    </citation>
    <scope>NUCLEOTIDE SEQUENCE [LARGE SCALE GENOMIC DNA]</scope>
</reference>
<keyword evidence="1" id="KW-1133">Transmembrane helix</keyword>
<protein>
    <submittedName>
        <fullName evidence="2">Putative transporter</fullName>
    </submittedName>
</protein>
<keyword evidence="1" id="KW-0812">Transmembrane</keyword>
<feature type="transmembrane region" description="Helical" evidence="1">
    <location>
        <begin position="209"/>
        <end position="234"/>
    </location>
</feature>
<evidence type="ECO:0000313" key="2">
    <source>
        <dbReference type="EMBL" id="ELQ73989.1"/>
    </source>
</evidence>
<evidence type="ECO:0000256" key="1">
    <source>
        <dbReference type="SAM" id="Phobius"/>
    </source>
</evidence>
<feature type="transmembrane region" description="Helical" evidence="1">
    <location>
        <begin position="109"/>
        <end position="128"/>
    </location>
</feature>